<sequence>MKHFVLGKRVSVPAVAAGGEQRGIVWSAPAHFHHNGTLGYSHGELAHFLPYERCSATGLFIYSLKMLSDGMSMA</sequence>
<dbReference type="AlphaFoldDB" id="A0A9Q1IKH8"/>
<keyword evidence="2" id="KW-1185">Reference proteome</keyword>
<accession>A0A9Q1IKH8</accession>
<organism evidence="1 2">
    <name type="scientific">Synaphobranchus kaupii</name>
    <name type="common">Kaup's arrowtooth eel</name>
    <dbReference type="NCBI Taxonomy" id="118154"/>
    <lineage>
        <taxon>Eukaryota</taxon>
        <taxon>Metazoa</taxon>
        <taxon>Chordata</taxon>
        <taxon>Craniata</taxon>
        <taxon>Vertebrata</taxon>
        <taxon>Euteleostomi</taxon>
        <taxon>Actinopterygii</taxon>
        <taxon>Neopterygii</taxon>
        <taxon>Teleostei</taxon>
        <taxon>Anguilliformes</taxon>
        <taxon>Synaphobranchidae</taxon>
        <taxon>Synaphobranchus</taxon>
    </lineage>
</organism>
<dbReference type="EMBL" id="JAINUF010000014">
    <property type="protein sequence ID" value="KAJ8342931.1"/>
    <property type="molecule type" value="Genomic_DNA"/>
</dbReference>
<evidence type="ECO:0000313" key="1">
    <source>
        <dbReference type="EMBL" id="KAJ8342931.1"/>
    </source>
</evidence>
<name>A0A9Q1IKH8_SYNKA</name>
<reference evidence="1" key="1">
    <citation type="journal article" date="2023" name="Science">
        <title>Genome structures resolve the early diversification of teleost fishes.</title>
        <authorList>
            <person name="Parey E."/>
            <person name="Louis A."/>
            <person name="Montfort J."/>
            <person name="Bouchez O."/>
            <person name="Roques C."/>
            <person name="Iampietro C."/>
            <person name="Lluch J."/>
            <person name="Castinel A."/>
            <person name="Donnadieu C."/>
            <person name="Desvignes T."/>
            <person name="Floi Bucao C."/>
            <person name="Jouanno E."/>
            <person name="Wen M."/>
            <person name="Mejri S."/>
            <person name="Dirks R."/>
            <person name="Jansen H."/>
            <person name="Henkel C."/>
            <person name="Chen W.J."/>
            <person name="Zahm M."/>
            <person name="Cabau C."/>
            <person name="Klopp C."/>
            <person name="Thompson A.W."/>
            <person name="Robinson-Rechavi M."/>
            <person name="Braasch I."/>
            <person name="Lecointre G."/>
            <person name="Bobe J."/>
            <person name="Postlethwait J.H."/>
            <person name="Berthelot C."/>
            <person name="Roest Crollius H."/>
            <person name="Guiguen Y."/>
        </authorList>
    </citation>
    <scope>NUCLEOTIDE SEQUENCE</scope>
    <source>
        <strain evidence="1">WJC10195</strain>
    </source>
</reference>
<evidence type="ECO:0000313" key="2">
    <source>
        <dbReference type="Proteomes" id="UP001152622"/>
    </source>
</evidence>
<proteinExistence type="predicted"/>
<dbReference type="Proteomes" id="UP001152622">
    <property type="component" value="Chromosome 14"/>
</dbReference>
<gene>
    <name evidence="1" type="ORF">SKAU_G00328590</name>
</gene>
<comment type="caution">
    <text evidence="1">The sequence shown here is derived from an EMBL/GenBank/DDBJ whole genome shotgun (WGS) entry which is preliminary data.</text>
</comment>
<protein>
    <submittedName>
        <fullName evidence="1">Uncharacterized protein</fullName>
    </submittedName>
</protein>